<reference evidence="13 14" key="1">
    <citation type="journal article" date="2019" name="Int. J. Syst. Evol. Microbiol.">
        <title>The Global Catalogue of Microorganisms (GCM) 10K type strain sequencing project: providing services to taxonomists for standard genome sequencing and annotation.</title>
        <authorList>
            <consortium name="The Broad Institute Genomics Platform"/>
            <consortium name="The Broad Institute Genome Sequencing Center for Infectious Disease"/>
            <person name="Wu L."/>
            <person name="Ma J."/>
        </authorList>
    </citation>
    <scope>NUCLEOTIDE SEQUENCE [LARGE SCALE GENOMIC DNA]</scope>
    <source>
        <strain evidence="13 14">JCM 12398</strain>
    </source>
</reference>
<dbReference type="Pfam" id="PF06974">
    <property type="entry name" value="WS_DGAT_C"/>
    <property type="match status" value="1"/>
</dbReference>
<evidence type="ECO:0000313" key="13">
    <source>
        <dbReference type="EMBL" id="GAA1419704.1"/>
    </source>
</evidence>
<evidence type="ECO:0000256" key="9">
    <source>
        <dbReference type="ARBA" id="ARBA00023315"/>
    </source>
</evidence>
<evidence type="ECO:0000256" key="1">
    <source>
        <dbReference type="ARBA" id="ARBA00004771"/>
    </source>
</evidence>
<dbReference type="InterPro" id="IPR045034">
    <property type="entry name" value="O-acyltransferase_WSD1-like"/>
</dbReference>
<comment type="caution">
    <text evidence="13">The sequence shown here is derived from an EMBL/GenBank/DDBJ whole genome shotgun (WGS) entry which is preliminary data.</text>
</comment>
<dbReference type="InterPro" id="IPR023213">
    <property type="entry name" value="CAT-like_dom_sf"/>
</dbReference>
<dbReference type="Gene3D" id="3.30.559.30">
    <property type="entry name" value="Nonribosomal peptide synthetase, condensation domain"/>
    <property type="match status" value="1"/>
</dbReference>
<gene>
    <name evidence="13" type="ORF">GCM10009640_07910</name>
</gene>
<dbReference type="InterPro" id="IPR004255">
    <property type="entry name" value="O-acyltransferase_WSD1_N"/>
</dbReference>
<keyword evidence="7" id="KW-0319">Glycerol metabolism</keyword>
<sequence length="417" mass="44341">MRPVREPLAAADEANLILDRDGQVNVFLAAGLLAPGGFVGADGAPDMAELRASLRHRVSAAPELCRSLSSRGRRHHWLATTPDLEQHVRLVERVDGLPGLERMCAALMNEPLSRERPLWELLVVPSAREAEGGIVLRVHHALADGAAAVGIVQRLFEAAEPGPVVAHPVPARSRRGARSMLLGRGAGVHRVRETLRRNDLAPTMLLGDRSPGRGLTFLSADLDGLAGRMRLRGATVNDALLAGVASGLRAALSAAGEPIPDQLPVSVPVALRRRGSAGNQVGVMLVRLPLALADPDERLRLIAARTREDKRSAREQGTLELMRGPIGARIMDRVARRQRLVAAFVTNVRGPDTTLRLAGAPLVALWPAAVLAGNVRLGVAAVSYGGTMWCCVHFDAAHVPGVAFTGAMNQELVRLGG</sequence>
<dbReference type="EMBL" id="BAAAKK010000001">
    <property type="protein sequence ID" value="GAA1419704.1"/>
    <property type="molecule type" value="Genomic_DNA"/>
</dbReference>
<evidence type="ECO:0000259" key="12">
    <source>
        <dbReference type="Pfam" id="PF06974"/>
    </source>
</evidence>
<keyword evidence="9" id="KW-0012">Acyltransferase</keyword>
<dbReference type="InterPro" id="IPR009721">
    <property type="entry name" value="O-acyltransferase_WSD1_C"/>
</dbReference>
<comment type="similarity">
    <text evidence="3">Belongs to the long-chain O-acyltransferase family.</text>
</comment>
<dbReference type="PANTHER" id="PTHR31650:SF1">
    <property type="entry name" value="WAX ESTER SYNTHASE_DIACYLGLYCEROL ACYLTRANSFERASE 4-RELATED"/>
    <property type="match status" value="1"/>
</dbReference>
<evidence type="ECO:0000256" key="5">
    <source>
        <dbReference type="ARBA" id="ARBA00022516"/>
    </source>
</evidence>
<proteinExistence type="inferred from homology"/>
<protein>
    <recommendedName>
        <fullName evidence="4">diacylglycerol O-acyltransferase</fullName>
        <ecNumber evidence="4">2.3.1.20</ecNumber>
    </recommendedName>
</protein>
<evidence type="ECO:0000256" key="7">
    <source>
        <dbReference type="ARBA" id="ARBA00022798"/>
    </source>
</evidence>
<feature type="domain" description="O-acyltransferase WSD1 C-terminal" evidence="12">
    <location>
        <begin position="278"/>
        <end position="401"/>
    </location>
</feature>
<dbReference type="Proteomes" id="UP001501266">
    <property type="component" value="Unassembled WGS sequence"/>
</dbReference>
<comment type="catalytic activity">
    <reaction evidence="10">
        <text>an acyl-CoA + a 1,2-diacyl-sn-glycerol = a triacyl-sn-glycerol + CoA</text>
        <dbReference type="Rhea" id="RHEA:10868"/>
        <dbReference type="ChEBI" id="CHEBI:17815"/>
        <dbReference type="ChEBI" id="CHEBI:57287"/>
        <dbReference type="ChEBI" id="CHEBI:58342"/>
        <dbReference type="ChEBI" id="CHEBI:64615"/>
        <dbReference type="EC" id="2.3.1.20"/>
    </reaction>
</comment>
<dbReference type="EC" id="2.3.1.20" evidence="4"/>
<dbReference type="Gene3D" id="3.30.559.10">
    <property type="entry name" value="Chloramphenicol acetyltransferase-like domain"/>
    <property type="match status" value="1"/>
</dbReference>
<keyword evidence="14" id="KW-1185">Reference proteome</keyword>
<evidence type="ECO:0000256" key="4">
    <source>
        <dbReference type="ARBA" id="ARBA00013244"/>
    </source>
</evidence>
<comment type="pathway">
    <text evidence="2">Lipid metabolism.</text>
</comment>
<evidence type="ECO:0000256" key="3">
    <source>
        <dbReference type="ARBA" id="ARBA00009587"/>
    </source>
</evidence>
<evidence type="ECO:0000313" key="14">
    <source>
        <dbReference type="Proteomes" id="UP001501266"/>
    </source>
</evidence>
<evidence type="ECO:0000256" key="10">
    <source>
        <dbReference type="ARBA" id="ARBA00048109"/>
    </source>
</evidence>
<evidence type="ECO:0000256" key="8">
    <source>
        <dbReference type="ARBA" id="ARBA00023098"/>
    </source>
</evidence>
<dbReference type="PANTHER" id="PTHR31650">
    <property type="entry name" value="O-ACYLTRANSFERASE (WSD1-LIKE) FAMILY PROTEIN"/>
    <property type="match status" value="1"/>
</dbReference>
<evidence type="ECO:0000259" key="11">
    <source>
        <dbReference type="Pfam" id="PF03007"/>
    </source>
</evidence>
<keyword evidence="8" id="KW-0443">Lipid metabolism</keyword>
<name>A0ABN1YRX2_9MICO</name>
<dbReference type="SUPFAM" id="SSF52777">
    <property type="entry name" value="CoA-dependent acyltransferases"/>
    <property type="match status" value="2"/>
</dbReference>
<dbReference type="RefSeq" id="WP_343917534.1">
    <property type="nucleotide sequence ID" value="NZ_BAAAKK010000001.1"/>
</dbReference>
<comment type="pathway">
    <text evidence="1">Glycerolipid metabolism; triacylglycerol biosynthesis.</text>
</comment>
<organism evidence="13 14">
    <name type="scientific">Agrococcus citreus</name>
    <dbReference type="NCBI Taxonomy" id="84643"/>
    <lineage>
        <taxon>Bacteria</taxon>
        <taxon>Bacillati</taxon>
        <taxon>Actinomycetota</taxon>
        <taxon>Actinomycetes</taxon>
        <taxon>Micrococcales</taxon>
        <taxon>Microbacteriaceae</taxon>
        <taxon>Agrococcus</taxon>
    </lineage>
</organism>
<keyword evidence="6" id="KW-0808">Transferase</keyword>
<feature type="domain" description="O-acyltransferase WSD1-like N-terminal" evidence="11">
    <location>
        <begin position="45"/>
        <end position="194"/>
    </location>
</feature>
<evidence type="ECO:0000256" key="2">
    <source>
        <dbReference type="ARBA" id="ARBA00005189"/>
    </source>
</evidence>
<dbReference type="Pfam" id="PF03007">
    <property type="entry name" value="WS_DGAT_cat"/>
    <property type="match status" value="1"/>
</dbReference>
<keyword evidence="5" id="KW-0444">Lipid biosynthesis</keyword>
<accession>A0ABN1YRX2</accession>
<evidence type="ECO:0000256" key="6">
    <source>
        <dbReference type="ARBA" id="ARBA00022679"/>
    </source>
</evidence>